<feature type="compositionally biased region" description="Pro residues" evidence="1">
    <location>
        <begin position="117"/>
        <end position="127"/>
    </location>
</feature>
<dbReference type="Proteomes" id="UP000597507">
    <property type="component" value="Unassembled WGS sequence"/>
</dbReference>
<feature type="compositionally biased region" description="Basic and acidic residues" evidence="1">
    <location>
        <begin position="99"/>
        <end position="111"/>
    </location>
</feature>
<dbReference type="Gene3D" id="3.90.226.10">
    <property type="entry name" value="2-enoyl-CoA Hydratase, Chain A, domain 1"/>
    <property type="match status" value="1"/>
</dbReference>
<dbReference type="EMBL" id="BMKS01000009">
    <property type="protein sequence ID" value="GGG40913.1"/>
    <property type="molecule type" value="Genomic_DNA"/>
</dbReference>
<gene>
    <name evidence="2" type="ORF">GCM10010964_30700</name>
</gene>
<evidence type="ECO:0000313" key="2">
    <source>
        <dbReference type="EMBL" id="GGG40913.1"/>
    </source>
</evidence>
<feature type="region of interest" description="Disordered" evidence="1">
    <location>
        <begin position="86"/>
        <end position="127"/>
    </location>
</feature>
<comment type="caution">
    <text evidence="2">The sequence shown here is derived from an EMBL/GenBank/DDBJ whole genome shotgun (WGS) entry which is preliminary data.</text>
</comment>
<proteinExistence type="predicted"/>
<organism evidence="2 3">
    <name type="scientific">Caldovatus sediminis</name>
    <dbReference type="NCBI Taxonomy" id="2041189"/>
    <lineage>
        <taxon>Bacteria</taxon>
        <taxon>Pseudomonadati</taxon>
        <taxon>Pseudomonadota</taxon>
        <taxon>Alphaproteobacteria</taxon>
        <taxon>Acetobacterales</taxon>
        <taxon>Roseomonadaceae</taxon>
        <taxon>Caldovatus</taxon>
    </lineage>
</organism>
<sequence length="127" mass="12944">MSDASGRILAAESGGIARLALDRPATIGALPADPMADLARRLRRLGARQDLDLLVLEGAGPRGSSAGIVAAEHRAPALPGMAARLGGKAVRRSPTGGRAMRDGPTGRRGDVQECGSPPSPQRLPLPA</sequence>
<accession>A0A8J2ZDG5</accession>
<keyword evidence="3" id="KW-1185">Reference proteome</keyword>
<protein>
    <submittedName>
        <fullName evidence="2">Uncharacterized protein</fullName>
    </submittedName>
</protein>
<reference evidence="2 3" key="1">
    <citation type="journal article" date="2014" name="Int. J. Syst. Evol. Microbiol.">
        <title>Complete genome sequence of Corynebacterium casei LMG S-19264T (=DSM 44701T), isolated from a smear-ripened cheese.</title>
        <authorList>
            <consortium name="US DOE Joint Genome Institute (JGI-PGF)"/>
            <person name="Walter F."/>
            <person name="Albersmeier A."/>
            <person name="Kalinowski J."/>
            <person name="Ruckert C."/>
        </authorList>
    </citation>
    <scope>NUCLEOTIDE SEQUENCE [LARGE SCALE GENOMIC DNA]</scope>
    <source>
        <strain evidence="2 3">CGMCC 1.16330</strain>
    </source>
</reference>
<evidence type="ECO:0000256" key="1">
    <source>
        <dbReference type="SAM" id="MobiDB-lite"/>
    </source>
</evidence>
<name>A0A8J2ZDG5_9PROT</name>
<dbReference type="RefSeq" id="WP_188901742.1">
    <property type="nucleotide sequence ID" value="NZ_BMKS01000009.1"/>
</dbReference>
<evidence type="ECO:0000313" key="3">
    <source>
        <dbReference type="Proteomes" id="UP000597507"/>
    </source>
</evidence>
<dbReference type="AlphaFoldDB" id="A0A8J2ZDG5"/>
<dbReference type="SUPFAM" id="SSF52096">
    <property type="entry name" value="ClpP/crotonase"/>
    <property type="match status" value="1"/>
</dbReference>
<dbReference type="InterPro" id="IPR029045">
    <property type="entry name" value="ClpP/crotonase-like_dom_sf"/>
</dbReference>